<evidence type="ECO:0000313" key="6">
    <source>
        <dbReference type="Proteomes" id="UP000008467"/>
    </source>
</evidence>
<keyword evidence="2" id="KW-0442">Lipid degradation</keyword>
<feature type="short sequence motif" description="DGA/G" evidence="2">
    <location>
        <begin position="224"/>
        <end position="226"/>
    </location>
</feature>
<dbReference type="HOGENOM" id="CLU_047251_3_0_9"/>
<dbReference type="Pfam" id="PF01734">
    <property type="entry name" value="Patatin"/>
    <property type="match status" value="1"/>
</dbReference>
<proteinExistence type="predicted"/>
<evidence type="ECO:0000259" key="4">
    <source>
        <dbReference type="PROSITE" id="PS51635"/>
    </source>
</evidence>
<feature type="short sequence motif" description="GXSXG" evidence="2">
    <location>
        <begin position="41"/>
        <end position="45"/>
    </location>
</feature>
<protein>
    <submittedName>
        <fullName evidence="5">Patatin</fullName>
    </submittedName>
</protein>
<evidence type="ECO:0000256" key="2">
    <source>
        <dbReference type="PROSITE-ProRule" id="PRU01161"/>
    </source>
</evidence>
<dbReference type="GO" id="GO:0016042">
    <property type="term" value="P:lipid catabolic process"/>
    <property type="evidence" value="ECO:0007669"/>
    <property type="project" value="UniProtKB-UniRule"/>
</dbReference>
<dbReference type="eggNOG" id="COG1752">
    <property type="taxonomic scope" value="Bacteria"/>
</dbReference>
<dbReference type="GO" id="GO:0016787">
    <property type="term" value="F:hydrolase activity"/>
    <property type="evidence" value="ECO:0007669"/>
    <property type="project" value="UniProtKB-UniRule"/>
</dbReference>
<dbReference type="SUPFAM" id="SSF52151">
    <property type="entry name" value="FabD/lysophospholipase-like"/>
    <property type="match status" value="1"/>
</dbReference>
<dbReference type="Gene3D" id="3.40.1090.10">
    <property type="entry name" value="Cytosolic phospholipase A2 catalytic domain"/>
    <property type="match status" value="2"/>
</dbReference>
<dbReference type="Proteomes" id="UP000008467">
    <property type="component" value="Chromosome"/>
</dbReference>
<dbReference type="PROSITE" id="PS51635">
    <property type="entry name" value="PNPLA"/>
    <property type="match status" value="1"/>
</dbReference>
<name>F2JMY4_CELLD</name>
<sequence length="332" mass="37024">MSLPYKNLVFSGGGVLGIAYLGVLDYLYKINLPPQILRVAGTSAGAITACLTSFNLSFDDLKEIADSLDYNKVPGKDDVSVDSKSPPRYFTQSIKSHLDNIFGNAECVYRLITQFGWYSSSYLYEWIKEQIASQFNSDLKSPPYTFSDFKNTAIHKNEIPFKDLYIVGTDSSKSTSIIFSYEFTPNMEVAEAVRISMSVPLLFEAIKSSPFSSSSKDSPQVYVDGGLLYNYPINIFDSLSPQKETLGTYFKNALPPASINNLVDFISSTISCTTRLQALLFQENKSNLARSIPIFTSDIQPMNFNITVGDPTYLFLYEQGYLGTEVFFSLLS</sequence>
<keyword evidence="3" id="KW-0472">Membrane</keyword>
<dbReference type="PANTHER" id="PTHR46394:SF1">
    <property type="entry name" value="PNPLA DOMAIN-CONTAINING PROTEIN"/>
    <property type="match status" value="1"/>
</dbReference>
<dbReference type="CDD" id="cd07207">
    <property type="entry name" value="Pat_ExoU_VipD_like"/>
    <property type="match status" value="1"/>
</dbReference>
<feature type="transmembrane region" description="Helical" evidence="3">
    <location>
        <begin position="7"/>
        <end position="28"/>
    </location>
</feature>
<organism evidence="5 6">
    <name type="scientific">Cellulosilyticum lentocellum (strain ATCC 49066 / DSM 5427 / NCIMB 11756 / RHM5)</name>
    <name type="common">Clostridium lentocellum</name>
    <dbReference type="NCBI Taxonomy" id="642492"/>
    <lineage>
        <taxon>Bacteria</taxon>
        <taxon>Bacillati</taxon>
        <taxon>Bacillota</taxon>
        <taxon>Clostridia</taxon>
        <taxon>Lachnospirales</taxon>
        <taxon>Cellulosilyticaceae</taxon>
        <taxon>Cellulosilyticum</taxon>
    </lineage>
</organism>
<dbReference type="InterPro" id="IPR002641">
    <property type="entry name" value="PNPLA_dom"/>
</dbReference>
<dbReference type="KEGG" id="cle:Clole_4227"/>
<dbReference type="STRING" id="642492.Clole_4227"/>
<dbReference type="EMBL" id="CP002582">
    <property type="protein sequence ID" value="ADZ85899.1"/>
    <property type="molecule type" value="Genomic_DNA"/>
</dbReference>
<gene>
    <name evidence="5" type="ordered locus">Clole_4227</name>
</gene>
<feature type="active site" description="Proton acceptor" evidence="2">
    <location>
        <position position="224"/>
    </location>
</feature>
<keyword evidence="6" id="KW-1185">Reference proteome</keyword>
<feature type="short sequence motif" description="GXGXXG" evidence="2">
    <location>
        <begin position="12"/>
        <end position="17"/>
    </location>
</feature>
<keyword evidence="1 2" id="KW-0443">Lipid metabolism</keyword>
<keyword evidence="3" id="KW-0812">Transmembrane</keyword>
<dbReference type="InterPro" id="IPR016035">
    <property type="entry name" value="Acyl_Trfase/lysoPLipase"/>
</dbReference>
<evidence type="ECO:0000256" key="3">
    <source>
        <dbReference type="SAM" id="Phobius"/>
    </source>
</evidence>
<dbReference type="AlphaFoldDB" id="F2JMY4"/>
<reference evidence="5 6" key="1">
    <citation type="journal article" date="2011" name="J. Bacteriol.">
        <title>Complete genome sequence of the cellulose-degrading bacterium Cellulosilyticum lentocellum.</title>
        <authorList>
            <consortium name="US DOE Joint Genome Institute"/>
            <person name="Miller D.A."/>
            <person name="Suen G."/>
            <person name="Bruce D."/>
            <person name="Copeland A."/>
            <person name="Cheng J.F."/>
            <person name="Detter C."/>
            <person name="Goodwin L.A."/>
            <person name="Han C.S."/>
            <person name="Hauser L.J."/>
            <person name="Land M.L."/>
            <person name="Lapidus A."/>
            <person name="Lucas S."/>
            <person name="Meincke L."/>
            <person name="Pitluck S."/>
            <person name="Tapia R."/>
            <person name="Teshima H."/>
            <person name="Woyke T."/>
            <person name="Fox B.G."/>
            <person name="Angert E.R."/>
            <person name="Currie C.R."/>
        </authorList>
    </citation>
    <scope>NUCLEOTIDE SEQUENCE [LARGE SCALE GENOMIC DNA]</scope>
    <source>
        <strain evidence="6">ATCC 49066 / DSM 5427 / NCIMB 11756 / RHM5</strain>
    </source>
</reference>
<evidence type="ECO:0000313" key="5">
    <source>
        <dbReference type="EMBL" id="ADZ85899.1"/>
    </source>
</evidence>
<feature type="active site" description="Nucleophile" evidence="2">
    <location>
        <position position="43"/>
    </location>
</feature>
<dbReference type="PANTHER" id="PTHR46394">
    <property type="entry name" value="ANNEXIN"/>
    <property type="match status" value="1"/>
</dbReference>
<keyword evidence="3" id="KW-1133">Transmembrane helix</keyword>
<keyword evidence="2" id="KW-0378">Hydrolase</keyword>
<dbReference type="InterPro" id="IPR052580">
    <property type="entry name" value="Lipid_Hydrolase"/>
</dbReference>
<accession>F2JMY4</accession>
<feature type="domain" description="PNPLA" evidence="4">
    <location>
        <begin position="8"/>
        <end position="237"/>
    </location>
</feature>
<evidence type="ECO:0000256" key="1">
    <source>
        <dbReference type="ARBA" id="ARBA00023098"/>
    </source>
</evidence>